<dbReference type="PANTHER" id="PTHR30003">
    <property type="entry name" value="L-LACTATE PERMEASE"/>
    <property type="match status" value="1"/>
</dbReference>
<evidence type="ECO:0000256" key="1">
    <source>
        <dbReference type="ARBA" id="ARBA00004651"/>
    </source>
</evidence>
<name>A0A4Q9I0K1_STRKA</name>
<evidence type="ECO:0000256" key="6">
    <source>
        <dbReference type="ARBA" id="ARBA00022989"/>
    </source>
</evidence>
<sequence>GPGKGRRDAESRHRRRRRLEVLKAFSPYALLTVLFALTSVEGPVARFVRDRGVTFRWPGLNVLSPQGAPVTAATFDLNWLGTSGTMLLLTGVLTALVLRVPPRAALRCYGQAFRQIRWAVLTISCVLALSYVMNLSGMAISLGTWLAGLGSVFALLSGFLGWFGVALTGSDTSSNALFGGMQIAAAHRIGISPLLMAATNSTGGVQGKAAAMQNLAIAAGAVGLPGKEGDILREVIGWSLALLAVFCVLAFLQSTVLTWTIPGG</sequence>
<gene>
    <name evidence="9" type="ORF">EYS09_02435</name>
</gene>
<accession>A0A4Q9I0K1</accession>
<comment type="function">
    <text evidence="8">Uptake of L-lactate across the membrane. Can also transport D-lactate and glycolate.</text>
</comment>
<comment type="caution">
    <text evidence="9">The sequence shown here is derived from an EMBL/GenBank/DDBJ whole genome shotgun (WGS) entry which is preliminary data.</text>
</comment>
<evidence type="ECO:0000256" key="7">
    <source>
        <dbReference type="ARBA" id="ARBA00023136"/>
    </source>
</evidence>
<dbReference type="PANTHER" id="PTHR30003:SF0">
    <property type="entry name" value="GLYCOLATE PERMEASE GLCA-RELATED"/>
    <property type="match status" value="1"/>
</dbReference>
<dbReference type="RefSeq" id="WP_131122013.1">
    <property type="nucleotide sequence ID" value="NZ_SIXH01000012.1"/>
</dbReference>
<feature type="non-terminal residue" evidence="9">
    <location>
        <position position="1"/>
    </location>
</feature>
<keyword evidence="10" id="KW-1185">Reference proteome</keyword>
<evidence type="ECO:0000313" key="9">
    <source>
        <dbReference type="EMBL" id="TBO61188.1"/>
    </source>
</evidence>
<keyword evidence="4 8" id="KW-1003">Cell membrane</keyword>
<reference evidence="9 10" key="1">
    <citation type="submission" date="2019-02" db="EMBL/GenBank/DDBJ databases">
        <title>Draft Genome Sequence of Streptomyces sp. AM-2504, identified by 16S rRNA comparative analysis as a Streptomyces Kasugaensis strain.</title>
        <authorList>
            <person name="Napolioni V."/>
            <person name="Giuliodori A.M."/>
            <person name="Spurio R."/>
            <person name="Fabbretti A."/>
        </authorList>
    </citation>
    <scope>NUCLEOTIDE SEQUENCE [LARGE SCALE GENOMIC DNA]</scope>
    <source>
        <strain evidence="9 10">AM-2504</strain>
    </source>
</reference>
<comment type="similarity">
    <text evidence="2 8">Belongs to the lactate permease family.</text>
</comment>
<feature type="transmembrane region" description="Helical" evidence="8">
    <location>
        <begin position="21"/>
        <end position="40"/>
    </location>
</feature>
<dbReference type="GO" id="GO:0015295">
    <property type="term" value="F:solute:proton symporter activity"/>
    <property type="evidence" value="ECO:0007669"/>
    <property type="project" value="TreeGrafter"/>
</dbReference>
<dbReference type="EMBL" id="SIXH01000012">
    <property type="protein sequence ID" value="TBO61188.1"/>
    <property type="molecule type" value="Genomic_DNA"/>
</dbReference>
<evidence type="ECO:0000256" key="2">
    <source>
        <dbReference type="ARBA" id="ARBA00010100"/>
    </source>
</evidence>
<organism evidence="9 10">
    <name type="scientific">Streptomyces kasugaensis</name>
    <dbReference type="NCBI Taxonomy" id="1946"/>
    <lineage>
        <taxon>Bacteria</taxon>
        <taxon>Bacillati</taxon>
        <taxon>Actinomycetota</taxon>
        <taxon>Actinomycetes</taxon>
        <taxon>Kitasatosporales</taxon>
        <taxon>Streptomycetaceae</taxon>
        <taxon>Streptomyces</taxon>
    </lineage>
</organism>
<dbReference type="Pfam" id="PF02652">
    <property type="entry name" value="Lactate_perm"/>
    <property type="match status" value="1"/>
</dbReference>
<dbReference type="AlphaFoldDB" id="A0A4Q9I0K1"/>
<dbReference type="GO" id="GO:0015129">
    <property type="term" value="F:lactate transmembrane transporter activity"/>
    <property type="evidence" value="ECO:0007669"/>
    <property type="project" value="UniProtKB-UniRule"/>
</dbReference>
<evidence type="ECO:0000256" key="5">
    <source>
        <dbReference type="ARBA" id="ARBA00022692"/>
    </source>
</evidence>
<feature type="transmembrane region" description="Helical" evidence="8">
    <location>
        <begin position="118"/>
        <end position="140"/>
    </location>
</feature>
<feature type="transmembrane region" description="Helical" evidence="8">
    <location>
        <begin position="235"/>
        <end position="261"/>
    </location>
</feature>
<proteinExistence type="inferred from homology"/>
<keyword evidence="6 8" id="KW-1133">Transmembrane helix</keyword>
<evidence type="ECO:0000256" key="8">
    <source>
        <dbReference type="RuleBase" id="RU365092"/>
    </source>
</evidence>
<keyword evidence="7 8" id="KW-0472">Membrane</keyword>
<protein>
    <recommendedName>
        <fullName evidence="8">L-lactate permease</fullName>
    </recommendedName>
</protein>
<dbReference type="GO" id="GO:0005886">
    <property type="term" value="C:plasma membrane"/>
    <property type="evidence" value="ECO:0007669"/>
    <property type="project" value="UniProtKB-SubCell"/>
</dbReference>
<feature type="transmembrane region" description="Helical" evidence="8">
    <location>
        <begin position="146"/>
        <end position="167"/>
    </location>
</feature>
<dbReference type="InterPro" id="IPR003804">
    <property type="entry name" value="Lactate_perm"/>
</dbReference>
<evidence type="ECO:0000256" key="4">
    <source>
        <dbReference type="ARBA" id="ARBA00022475"/>
    </source>
</evidence>
<comment type="subcellular location">
    <subcellularLocation>
        <location evidence="1 8">Cell membrane</location>
        <topology evidence="1 8">Multi-pass membrane protein</topology>
    </subcellularLocation>
</comment>
<dbReference type="Proteomes" id="UP000292452">
    <property type="component" value="Unassembled WGS sequence"/>
</dbReference>
<feature type="transmembrane region" description="Helical" evidence="8">
    <location>
        <begin position="79"/>
        <end position="98"/>
    </location>
</feature>
<evidence type="ECO:0000256" key="3">
    <source>
        <dbReference type="ARBA" id="ARBA00022448"/>
    </source>
</evidence>
<comment type="caution">
    <text evidence="8">Lacks conserved residue(s) required for the propagation of feature annotation.</text>
</comment>
<evidence type="ECO:0000313" key="10">
    <source>
        <dbReference type="Proteomes" id="UP000292452"/>
    </source>
</evidence>
<keyword evidence="5 8" id="KW-0812">Transmembrane</keyword>
<keyword evidence="3 8" id="KW-0813">Transport</keyword>